<accession>A0ABR3BTS9</accession>
<sequence>MLIKSINGRWNLVTLEVFDVPRRLSFVSKGRGFLEGRCQEIYELRELTEMRGERCWNSFEKTRLASELPELV</sequence>
<comment type="caution">
    <text evidence="1">The sequence shown here is derived from an EMBL/GenBank/DDBJ whole genome shotgun (WGS) entry which is preliminary data.</text>
</comment>
<protein>
    <submittedName>
        <fullName evidence="1">Uncharacterized protein</fullName>
    </submittedName>
</protein>
<reference evidence="1 2" key="2">
    <citation type="submission" date="2024-01" db="EMBL/GenBank/DDBJ databases">
        <title>Comparative genomics of Cryptococcus and Kwoniella reveals pathogenesis evolution and contrasting modes of karyotype evolution via chromosome fusion or intercentromeric recombination.</title>
        <authorList>
            <person name="Coelho M.A."/>
            <person name="David-Palma M."/>
            <person name="Shea T."/>
            <person name="Bowers K."/>
            <person name="Mcginley-Smith S."/>
            <person name="Mohammad A.W."/>
            <person name="Gnirke A."/>
            <person name="Yurkov A.M."/>
            <person name="Nowrousian M."/>
            <person name="Sun S."/>
            <person name="Cuomo C.A."/>
            <person name="Heitman J."/>
        </authorList>
    </citation>
    <scope>NUCLEOTIDE SEQUENCE [LARGE SCALE GENOMIC DNA]</scope>
    <source>
        <strain evidence="1 2">IND107</strain>
    </source>
</reference>
<keyword evidence="2" id="KW-1185">Reference proteome</keyword>
<evidence type="ECO:0000313" key="1">
    <source>
        <dbReference type="EMBL" id="KAL0250347.1"/>
    </source>
</evidence>
<dbReference type="Proteomes" id="UP000054399">
    <property type="component" value="Unassembled WGS sequence"/>
</dbReference>
<evidence type="ECO:0000313" key="2">
    <source>
        <dbReference type="Proteomes" id="UP000054399"/>
    </source>
</evidence>
<dbReference type="GeneID" id="91989377"/>
<name>A0ABR3BTS9_9TREE</name>
<gene>
    <name evidence="1" type="ORF">I308_102520</name>
</gene>
<dbReference type="RefSeq" id="XP_066614534.1">
    <property type="nucleotide sequence ID" value="XM_066757065.1"/>
</dbReference>
<organism evidence="1 2">
    <name type="scientific">Cryptococcus tetragattii IND107</name>
    <dbReference type="NCBI Taxonomy" id="1296105"/>
    <lineage>
        <taxon>Eukaryota</taxon>
        <taxon>Fungi</taxon>
        <taxon>Dikarya</taxon>
        <taxon>Basidiomycota</taxon>
        <taxon>Agaricomycotina</taxon>
        <taxon>Tremellomycetes</taxon>
        <taxon>Tremellales</taxon>
        <taxon>Cryptococcaceae</taxon>
        <taxon>Cryptococcus</taxon>
        <taxon>Cryptococcus gattii species complex</taxon>
    </lineage>
</organism>
<proteinExistence type="predicted"/>
<reference evidence="2" key="1">
    <citation type="submission" date="2015-01" db="EMBL/GenBank/DDBJ databases">
        <title>The Genome Sequence of Cryptococcus gattii MMRL2647.</title>
        <authorList>
            <consortium name="The Broad Institute Genomics Platform"/>
            <person name="Cuomo C."/>
            <person name="Litvintseva A."/>
            <person name="Chen Y."/>
            <person name="Heitman J."/>
            <person name="Sun S."/>
            <person name="Springer D."/>
            <person name="Dromer F."/>
            <person name="Young S."/>
            <person name="Zeng Q."/>
            <person name="Gargeya S."/>
            <person name="Abouelleil A."/>
            <person name="Alvarado L."/>
            <person name="Chapman S.B."/>
            <person name="Gainer-Dewar J."/>
            <person name="Goldberg J."/>
            <person name="Griggs A."/>
            <person name="Gujja S."/>
            <person name="Hansen M."/>
            <person name="Howarth C."/>
            <person name="Imamovic A."/>
            <person name="Larimer J."/>
            <person name="Murphy C."/>
            <person name="Naylor J."/>
            <person name="Pearson M."/>
            <person name="Priest M."/>
            <person name="Roberts A."/>
            <person name="Saif S."/>
            <person name="Shea T."/>
            <person name="Sykes S."/>
            <person name="Wortman J."/>
            <person name="Nusbaum C."/>
            <person name="Birren B."/>
        </authorList>
    </citation>
    <scope>NUCLEOTIDE SEQUENCE [LARGE SCALE GENOMIC DNA]</scope>
    <source>
        <strain evidence="2">IND107</strain>
    </source>
</reference>
<dbReference type="EMBL" id="ATAM02000004">
    <property type="protein sequence ID" value="KAL0250347.1"/>
    <property type="molecule type" value="Genomic_DNA"/>
</dbReference>